<sequence length="148" mass="15065">MTIVEVVLLSATDGSLRFRTVSAPLPAGPHPDDLALHLAGLSLCTPGATLHSTSWRYAAGSVVLTYAALPDPAPHNTSPLSPDRMVIGRAALAPSPPRVDADAVAAHAARHLALLASTDPIVANAAAAQPDLWDLLAKLPAGPAGALR</sequence>
<protein>
    <submittedName>
        <fullName evidence="1">Uncharacterized protein</fullName>
    </submittedName>
</protein>
<dbReference type="OrthoDB" id="3532286at2"/>
<dbReference type="EMBL" id="QUMQ01000001">
    <property type="protein sequence ID" value="REF97329.1"/>
    <property type="molecule type" value="Genomic_DNA"/>
</dbReference>
<dbReference type="AlphaFoldDB" id="A0A3D9ZKE4"/>
<evidence type="ECO:0000313" key="2">
    <source>
        <dbReference type="Proteomes" id="UP000256913"/>
    </source>
</evidence>
<evidence type="ECO:0000313" key="1">
    <source>
        <dbReference type="EMBL" id="REF97329.1"/>
    </source>
</evidence>
<name>A0A3D9ZKE4_9ACTN</name>
<organism evidence="1 2">
    <name type="scientific">Asanoa ferruginea</name>
    <dbReference type="NCBI Taxonomy" id="53367"/>
    <lineage>
        <taxon>Bacteria</taxon>
        <taxon>Bacillati</taxon>
        <taxon>Actinomycetota</taxon>
        <taxon>Actinomycetes</taxon>
        <taxon>Micromonosporales</taxon>
        <taxon>Micromonosporaceae</taxon>
        <taxon>Asanoa</taxon>
    </lineage>
</organism>
<comment type="caution">
    <text evidence="1">The sequence shown here is derived from an EMBL/GenBank/DDBJ whole genome shotgun (WGS) entry which is preliminary data.</text>
</comment>
<proteinExistence type="predicted"/>
<keyword evidence="2" id="KW-1185">Reference proteome</keyword>
<dbReference type="RefSeq" id="WP_147315520.1">
    <property type="nucleotide sequence ID" value="NZ_BONB01000046.1"/>
</dbReference>
<reference evidence="1 2" key="1">
    <citation type="submission" date="2018-08" db="EMBL/GenBank/DDBJ databases">
        <title>Sequencing the genomes of 1000 actinobacteria strains.</title>
        <authorList>
            <person name="Klenk H.-P."/>
        </authorList>
    </citation>
    <scope>NUCLEOTIDE SEQUENCE [LARGE SCALE GENOMIC DNA]</scope>
    <source>
        <strain evidence="1 2">DSM 44099</strain>
    </source>
</reference>
<gene>
    <name evidence="1" type="ORF">DFJ67_3326</name>
</gene>
<dbReference type="Proteomes" id="UP000256913">
    <property type="component" value="Unassembled WGS sequence"/>
</dbReference>
<accession>A0A3D9ZKE4</accession>